<proteinExistence type="predicted"/>
<reference evidence="1" key="1">
    <citation type="journal article" date="2019" name="MBio">
        <title>Virus Genomes from Deep Sea Sediments Expand the Ocean Megavirome and Support Independent Origins of Viral Gigantism.</title>
        <authorList>
            <person name="Backstrom D."/>
            <person name="Yutin N."/>
            <person name="Jorgensen S.L."/>
            <person name="Dharamshi J."/>
            <person name="Homa F."/>
            <person name="Zaremba-Niedwiedzka K."/>
            <person name="Spang A."/>
            <person name="Wolf Y.I."/>
            <person name="Koonin E.V."/>
            <person name="Ettema T.J."/>
        </authorList>
    </citation>
    <scope>NUCLEOTIDE SEQUENCE</scope>
</reference>
<evidence type="ECO:0000313" key="1">
    <source>
        <dbReference type="EMBL" id="QBK89761.1"/>
    </source>
</evidence>
<sequence length="347" mass="40951">MSDIQYIVSTYINTLDDYLDKVNKISSSSGAQNYQIKVNSISEDNNSYNVDMSVYNNENVKLDIYDILFKNKDKFNNILYQLLGSYKHSIGIDVVINNIYVKMTPKLINITLEFQIEIDSLLAIIPEDLINEYILKGSDDYDTIYNFCHTDTRILKFCESKDIYSLAYIYKLLSEYINNGIIMDDNYSDLLRKIKVGPRTKKPVLNNTFINSILNMYIKHSKYEDMIKRKKITPRIYDGYPTIDHLVKIGEKNIRYTNSFIKIKVMYQILAKLTEDNKYITLYNDYENKFIGRGLALHFLVFIPHPFRRTFSDEISKYSSKEYNDELIKISLQLVKDKVELWKHQRK</sequence>
<organism evidence="1">
    <name type="scientific">Pithovirus LCPAC101</name>
    <dbReference type="NCBI Taxonomy" id="2506586"/>
    <lineage>
        <taxon>Viruses</taxon>
        <taxon>Pithoviruses</taxon>
    </lineage>
</organism>
<protein>
    <submittedName>
        <fullName evidence="1">Uncharacterized protein</fullName>
    </submittedName>
</protein>
<accession>A0A481Z328</accession>
<gene>
    <name evidence="1" type="ORF">LCPAC101_00440</name>
</gene>
<name>A0A481Z328_9VIRU</name>
<dbReference type="EMBL" id="MK500440">
    <property type="protein sequence ID" value="QBK89761.1"/>
    <property type="molecule type" value="Genomic_DNA"/>
</dbReference>